<keyword evidence="5 9" id="KW-0067">ATP-binding</keyword>
<evidence type="ECO:0000313" key="14">
    <source>
        <dbReference type="Proteomes" id="UP000466442"/>
    </source>
</evidence>
<protein>
    <recommendedName>
        <fullName evidence="9">Cation-transporting ATPase</fullName>
        <ecNumber evidence="9">7.2.2.-</ecNumber>
    </recommendedName>
</protein>
<gene>
    <name evidence="13" type="ORF">GE061_017166</name>
</gene>
<evidence type="ECO:0000256" key="6">
    <source>
        <dbReference type="ARBA" id="ARBA00022842"/>
    </source>
</evidence>
<dbReference type="GO" id="GO:0006874">
    <property type="term" value="P:intracellular calcium ion homeostasis"/>
    <property type="evidence" value="ECO:0007669"/>
    <property type="project" value="TreeGrafter"/>
</dbReference>
<evidence type="ECO:0000259" key="11">
    <source>
        <dbReference type="Pfam" id="PF00122"/>
    </source>
</evidence>
<keyword evidence="9" id="KW-0812">Transmembrane</keyword>
<evidence type="ECO:0000259" key="12">
    <source>
        <dbReference type="Pfam" id="PF12409"/>
    </source>
</evidence>
<dbReference type="GO" id="GO:0046872">
    <property type="term" value="F:metal ion binding"/>
    <property type="evidence" value="ECO:0007669"/>
    <property type="project" value="UniProtKB-UniRule"/>
</dbReference>
<evidence type="ECO:0000256" key="8">
    <source>
        <dbReference type="ARBA" id="ARBA00049360"/>
    </source>
</evidence>
<dbReference type="GO" id="GO:0005524">
    <property type="term" value="F:ATP binding"/>
    <property type="evidence" value="ECO:0007669"/>
    <property type="project" value="UniProtKB-UniRule"/>
</dbReference>
<evidence type="ECO:0000313" key="13">
    <source>
        <dbReference type="EMBL" id="KAF6208708.1"/>
    </source>
</evidence>
<accession>A0A8S9XKD2</accession>
<evidence type="ECO:0000256" key="10">
    <source>
        <dbReference type="SAM" id="MobiDB-lite"/>
    </source>
</evidence>
<dbReference type="SUPFAM" id="SSF81653">
    <property type="entry name" value="Calcium ATPase, transduction domain A"/>
    <property type="match status" value="1"/>
</dbReference>
<dbReference type="GO" id="GO:0019829">
    <property type="term" value="F:ATPase-coupled monoatomic cation transmembrane transporter activity"/>
    <property type="evidence" value="ECO:0007669"/>
    <property type="project" value="UniProtKB-UniRule"/>
</dbReference>
<evidence type="ECO:0000256" key="1">
    <source>
        <dbReference type="ARBA" id="ARBA00004141"/>
    </source>
</evidence>
<comment type="subcellular location">
    <subcellularLocation>
        <location evidence="1 9">Membrane</location>
        <topology evidence="1 9">Multi-pass membrane protein</topology>
    </subcellularLocation>
</comment>
<comment type="catalytic activity">
    <reaction evidence="8 9">
        <text>ATP + H2O = ADP + phosphate + H(+)</text>
        <dbReference type="Rhea" id="RHEA:13065"/>
        <dbReference type="ChEBI" id="CHEBI:15377"/>
        <dbReference type="ChEBI" id="CHEBI:15378"/>
        <dbReference type="ChEBI" id="CHEBI:30616"/>
        <dbReference type="ChEBI" id="CHEBI:43474"/>
        <dbReference type="ChEBI" id="CHEBI:456216"/>
    </reaction>
</comment>
<dbReference type="SUPFAM" id="SSF81665">
    <property type="entry name" value="Calcium ATPase, transmembrane domain M"/>
    <property type="match status" value="1"/>
</dbReference>
<sequence length="473" mass="53706">MRSSDNVIAGFKACGIVPLDAKRVLDKIPNYEAVMPSPQKCCSTLIDHLSRTRASETRPPKPRGKKIDVAPGKGVVVRDMVESEDEDQMVSDGALPSRPESDTSDHESVDDDVEEDLQRTDSSPQQSTPEPRMTFHENDFVITEFKTGQAVMNGDANSIKPYNDVHGHINKGEEEEMEIVGFKESVPLKALTWIGHVLTFGLLRLVFHWWPQFGLYCTHTRCPLEKATKILVIDVYEKRFKSLFVKDIKKISLMENQGYSSQNGKHVGLENRNERTMKVHLADGTIRDMREVRLIQVKKLTYVWVQENHEFVRLMGLDNGRSKEDLCELPGCSREEQKIRQRIYGRNYIEAPIQSILTLVVLEVLNPFYVFQVFSLAIWFSDKYYYYGVAIIIMSVFGISSSVIQTHKNQKNLHDTINQVDLVTVRRKEGIYDEVETTELVPGDIIVVSQSSIACCDALLLNGSCVVNESMLT</sequence>
<feature type="compositionally biased region" description="Basic and acidic residues" evidence="10">
    <location>
        <begin position="50"/>
        <end position="59"/>
    </location>
</feature>
<dbReference type="GO" id="GO:0016020">
    <property type="term" value="C:membrane"/>
    <property type="evidence" value="ECO:0007669"/>
    <property type="project" value="UniProtKB-SubCell"/>
</dbReference>
<keyword evidence="3 9" id="KW-0479">Metal-binding</keyword>
<evidence type="ECO:0000256" key="7">
    <source>
        <dbReference type="ARBA" id="ARBA00022967"/>
    </source>
</evidence>
<name>A0A8S9XKD2_APOLU</name>
<feature type="region of interest" description="Disordered" evidence="10">
    <location>
        <begin position="50"/>
        <end position="134"/>
    </location>
</feature>
<keyword evidence="9" id="KW-0472">Membrane</keyword>
<evidence type="ECO:0000256" key="9">
    <source>
        <dbReference type="RuleBase" id="RU362082"/>
    </source>
</evidence>
<dbReference type="Proteomes" id="UP000466442">
    <property type="component" value="Unassembled WGS sequence"/>
</dbReference>
<keyword evidence="6 9" id="KW-0460">Magnesium</keyword>
<dbReference type="InterPro" id="IPR059000">
    <property type="entry name" value="ATPase_P-type_domA"/>
</dbReference>
<dbReference type="Pfam" id="PF00122">
    <property type="entry name" value="E1-E2_ATPase"/>
    <property type="match status" value="1"/>
</dbReference>
<keyword evidence="14" id="KW-1185">Reference proteome</keyword>
<dbReference type="InterPro" id="IPR047819">
    <property type="entry name" value="P5A-ATPase_N"/>
</dbReference>
<feature type="transmembrane region" description="Helical" evidence="9">
    <location>
        <begin position="356"/>
        <end position="378"/>
    </location>
</feature>
<evidence type="ECO:0000256" key="2">
    <source>
        <dbReference type="ARBA" id="ARBA00022553"/>
    </source>
</evidence>
<comment type="caution">
    <text evidence="9">Lacks conserved residue(s) required for the propagation of feature annotation.</text>
</comment>
<comment type="caution">
    <text evidence="13">The sequence shown here is derived from an EMBL/GenBank/DDBJ whole genome shotgun (WGS) entry which is preliminary data.</text>
</comment>
<feature type="domain" description="P5B-type ATPase N-terminal" evidence="12">
    <location>
        <begin position="173"/>
        <end position="304"/>
    </location>
</feature>
<dbReference type="OrthoDB" id="6629161at2759"/>
<keyword evidence="2" id="KW-0597">Phosphoprotein</keyword>
<organism evidence="13 14">
    <name type="scientific">Apolygus lucorum</name>
    <name type="common">Small green plant bug</name>
    <name type="synonym">Lygocoris lucorum</name>
    <dbReference type="NCBI Taxonomy" id="248454"/>
    <lineage>
        <taxon>Eukaryota</taxon>
        <taxon>Metazoa</taxon>
        <taxon>Ecdysozoa</taxon>
        <taxon>Arthropoda</taxon>
        <taxon>Hexapoda</taxon>
        <taxon>Insecta</taxon>
        <taxon>Pterygota</taxon>
        <taxon>Neoptera</taxon>
        <taxon>Paraneoptera</taxon>
        <taxon>Hemiptera</taxon>
        <taxon>Heteroptera</taxon>
        <taxon>Panheteroptera</taxon>
        <taxon>Cimicomorpha</taxon>
        <taxon>Miridae</taxon>
        <taxon>Mirini</taxon>
        <taxon>Apolygus</taxon>
    </lineage>
</organism>
<proteinExistence type="inferred from homology"/>
<dbReference type="GO" id="GO:0140358">
    <property type="term" value="F:P-type transmembrane transporter activity"/>
    <property type="evidence" value="ECO:0007669"/>
    <property type="project" value="InterPro"/>
</dbReference>
<keyword evidence="7 9" id="KW-1278">Translocase</keyword>
<dbReference type="Gene3D" id="2.70.150.10">
    <property type="entry name" value="Calcium-transporting ATPase, cytoplasmic transduction domain A"/>
    <property type="match status" value="1"/>
</dbReference>
<keyword evidence="9" id="KW-1133">Transmembrane helix</keyword>
<feature type="non-terminal residue" evidence="13">
    <location>
        <position position="473"/>
    </location>
</feature>
<dbReference type="PANTHER" id="PTHR45630:SF8">
    <property type="entry name" value="CATION-TRANSPORTING ATPASE"/>
    <property type="match status" value="1"/>
</dbReference>
<dbReference type="GO" id="GO:0015203">
    <property type="term" value="F:polyamine transmembrane transporter activity"/>
    <property type="evidence" value="ECO:0007669"/>
    <property type="project" value="TreeGrafter"/>
</dbReference>
<dbReference type="EC" id="7.2.2.-" evidence="9"/>
<evidence type="ECO:0000256" key="5">
    <source>
        <dbReference type="ARBA" id="ARBA00022840"/>
    </source>
</evidence>
<dbReference type="Pfam" id="PF12409">
    <property type="entry name" value="P5-ATPase"/>
    <property type="match status" value="1"/>
</dbReference>
<feature type="transmembrane region" description="Helical" evidence="9">
    <location>
        <begin position="384"/>
        <end position="404"/>
    </location>
</feature>
<dbReference type="InterPro" id="IPR006544">
    <property type="entry name" value="P-type_TPase_V"/>
</dbReference>
<comment type="similarity">
    <text evidence="9">Belongs to the cation transport ATPase (P-type) (TC 3.A.3) family. Type V subfamily.</text>
</comment>
<keyword evidence="4 9" id="KW-0547">Nucleotide-binding</keyword>
<dbReference type="PANTHER" id="PTHR45630">
    <property type="entry name" value="CATION-TRANSPORTING ATPASE-RELATED"/>
    <property type="match status" value="1"/>
</dbReference>
<feature type="domain" description="P-type ATPase A" evidence="11">
    <location>
        <begin position="423"/>
        <end position="473"/>
    </location>
</feature>
<dbReference type="EMBL" id="WIXP02000007">
    <property type="protein sequence ID" value="KAF6208708.1"/>
    <property type="molecule type" value="Genomic_DNA"/>
</dbReference>
<evidence type="ECO:0000256" key="4">
    <source>
        <dbReference type="ARBA" id="ARBA00022741"/>
    </source>
</evidence>
<evidence type="ECO:0000256" key="3">
    <source>
        <dbReference type="ARBA" id="ARBA00022723"/>
    </source>
</evidence>
<dbReference type="AlphaFoldDB" id="A0A8S9XKD2"/>
<dbReference type="InterPro" id="IPR008250">
    <property type="entry name" value="ATPase_P-typ_transduc_dom_A_sf"/>
</dbReference>
<dbReference type="InterPro" id="IPR023298">
    <property type="entry name" value="ATPase_P-typ_TM_dom_sf"/>
</dbReference>
<reference evidence="13" key="1">
    <citation type="journal article" date="2021" name="Mol. Ecol. Resour.">
        <title>Apolygus lucorum genome provides insights into omnivorousness and mesophyll feeding.</title>
        <authorList>
            <person name="Liu Y."/>
            <person name="Liu H."/>
            <person name="Wang H."/>
            <person name="Huang T."/>
            <person name="Liu B."/>
            <person name="Yang B."/>
            <person name="Yin L."/>
            <person name="Li B."/>
            <person name="Zhang Y."/>
            <person name="Zhang S."/>
            <person name="Jiang F."/>
            <person name="Zhang X."/>
            <person name="Ren Y."/>
            <person name="Wang B."/>
            <person name="Wang S."/>
            <person name="Lu Y."/>
            <person name="Wu K."/>
            <person name="Fan W."/>
            <person name="Wang G."/>
        </authorList>
    </citation>
    <scope>NUCLEOTIDE SEQUENCE</scope>
    <source>
        <strain evidence="13">12Hb</strain>
    </source>
</reference>
<feature type="compositionally biased region" description="Polar residues" evidence="10">
    <location>
        <begin position="120"/>
        <end position="129"/>
    </location>
</feature>